<evidence type="ECO:0000313" key="2">
    <source>
        <dbReference type="Proteomes" id="UP000469011"/>
    </source>
</evidence>
<proteinExistence type="predicted"/>
<dbReference type="AlphaFoldDB" id="A0A6N9T4Y9"/>
<dbReference type="Proteomes" id="UP000469011">
    <property type="component" value="Unassembled WGS sequence"/>
</dbReference>
<evidence type="ECO:0008006" key="3">
    <source>
        <dbReference type="Google" id="ProtNLM"/>
    </source>
</evidence>
<accession>A0A6N9T4Y9</accession>
<organism evidence="1 2">
    <name type="scientific">Jiella pacifica</name>
    <dbReference type="NCBI Taxonomy" id="2696469"/>
    <lineage>
        <taxon>Bacteria</taxon>
        <taxon>Pseudomonadati</taxon>
        <taxon>Pseudomonadota</taxon>
        <taxon>Alphaproteobacteria</taxon>
        <taxon>Hyphomicrobiales</taxon>
        <taxon>Aurantimonadaceae</taxon>
        <taxon>Jiella</taxon>
    </lineage>
</organism>
<dbReference type="RefSeq" id="WP_163463121.1">
    <property type="nucleotide sequence ID" value="NZ_JAAAMG010000007.1"/>
</dbReference>
<reference evidence="1 2" key="1">
    <citation type="submission" date="2020-01" db="EMBL/GenBank/DDBJ databases">
        <title>Jiella pacifica sp. nov.</title>
        <authorList>
            <person name="Xue Z."/>
            <person name="Zhu S."/>
            <person name="Chen J."/>
            <person name="Yang J."/>
        </authorList>
    </citation>
    <scope>NUCLEOTIDE SEQUENCE [LARGE SCALE GENOMIC DNA]</scope>
    <source>
        <strain evidence="1 2">40Bstr34</strain>
    </source>
</reference>
<dbReference type="EMBL" id="JAAAMG010000007">
    <property type="protein sequence ID" value="NDW04869.1"/>
    <property type="molecule type" value="Genomic_DNA"/>
</dbReference>
<evidence type="ECO:0000313" key="1">
    <source>
        <dbReference type="EMBL" id="NDW04869.1"/>
    </source>
</evidence>
<keyword evidence="2" id="KW-1185">Reference proteome</keyword>
<name>A0A6N9T4Y9_9HYPH</name>
<protein>
    <recommendedName>
        <fullName evidence="3">Flagellar FliJ protein</fullName>
    </recommendedName>
</protein>
<sequence length="134" mass="15471">MSETSDRVKRLNRILKVQAQKRLLEEWRLGQLREQRLNLEKSDAEILASLGVDNALHGLFVGAKVRNLRRNEAERTKLTEAESMAEERLRQVRRVEKSLEKVRNRTGRLADAEAEAIQRDASIDAFLARTTSFE</sequence>
<comment type="caution">
    <text evidence="1">The sequence shown here is derived from an EMBL/GenBank/DDBJ whole genome shotgun (WGS) entry which is preliminary data.</text>
</comment>
<gene>
    <name evidence="1" type="ORF">GTK09_10545</name>
</gene>